<proteinExistence type="predicted"/>
<dbReference type="InterPro" id="IPR007298">
    <property type="entry name" value="Cu-R_lipoprotein_NlpE"/>
</dbReference>
<dbReference type="InterPro" id="IPR005184">
    <property type="entry name" value="DUF306_Meta_HslJ"/>
</dbReference>
<dbReference type="EMBL" id="JANFYT010000009">
    <property type="protein sequence ID" value="MCQ4813935.1"/>
    <property type="molecule type" value="Genomic_DNA"/>
</dbReference>
<accession>A0AAW5JZF0</accession>
<dbReference type="InterPro" id="IPR038139">
    <property type="entry name" value="NlpE_C_sf"/>
</dbReference>
<dbReference type="Proteomes" id="UP001205919">
    <property type="component" value="Unassembled WGS sequence"/>
</dbReference>
<dbReference type="Gene3D" id="2.40.128.640">
    <property type="match status" value="1"/>
</dbReference>
<dbReference type="PANTHER" id="PTHR35535:SF1">
    <property type="entry name" value="HEAT SHOCK PROTEIN HSLJ"/>
    <property type="match status" value="1"/>
</dbReference>
<feature type="domain" description="DUF306" evidence="2">
    <location>
        <begin position="339"/>
        <end position="444"/>
    </location>
</feature>
<dbReference type="InterPro" id="IPR038670">
    <property type="entry name" value="HslJ-like_sf"/>
</dbReference>
<organism evidence="4 5">
    <name type="scientific">Cloacibacillus evryensis</name>
    <dbReference type="NCBI Taxonomy" id="508460"/>
    <lineage>
        <taxon>Bacteria</taxon>
        <taxon>Thermotogati</taxon>
        <taxon>Synergistota</taxon>
        <taxon>Synergistia</taxon>
        <taxon>Synergistales</taxon>
        <taxon>Synergistaceae</taxon>
        <taxon>Cloacibacillus</taxon>
    </lineage>
</organism>
<dbReference type="PANTHER" id="PTHR35535">
    <property type="entry name" value="HEAT SHOCK PROTEIN HSLJ"/>
    <property type="match status" value="1"/>
</dbReference>
<evidence type="ECO:0000259" key="2">
    <source>
        <dbReference type="Pfam" id="PF03724"/>
    </source>
</evidence>
<dbReference type="InterPro" id="IPR033450">
    <property type="entry name" value="NlpE_C"/>
</dbReference>
<evidence type="ECO:0000256" key="1">
    <source>
        <dbReference type="SAM" id="SignalP"/>
    </source>
</evidence>
<evidence type="ECO:0000313" key="4">
    <source>
        <dbReference type="EMBL" id="MCQ4813935.1"/>
    </source>
</evidence>
<sequence length="452" mass="48892">MRIKTLLASAALVILLAVPAFAAPLLIQADRYEGNISKKGSAAGRTVLVLKYDAVTGAPVSYLETSTSDWTNWTRSNGTFVVKDDRSTGASRFTLMPRAAGKDQKFIRTYMGASLRTMNAGESGVLPPTGAQLLKNGREIMRFPSSYSGTIPAASGPGILLEVTFRADRTFRIAETYIGEPDGSNKFYESGRWSVGLNGKTPLLTLEARSGRRYFAIGDKSITMVDGSGRPAESKLNYTLREAKGGDLFKKPFLMEGEYSQTYETGVFRDAATGRRYLVAKGGGNAGLERAYSEKDKGPGEYLPALVTGSIVIRSGEDDQPEEMLLVNRLVALGIQETALVKGDWKIVSAGDVPAPENPEGEIPFLKFDMDGRFYGYAGCNRIAGSYILSGMKLTLDGLLSTKMACRDMRLEDALLQALPHVRSYAVDKGVLILKGPDGKVLVKLTDEGTAR</sequence>
<evidence type="ECO:0000313" key="5">
    <source>
        <dbReference type="Proteomes" id="UP001205919"/>
    </source>
</evidence>
<dbReference type="RefSeq" id="WP_008712615.1">
    <property type="nucleotide sequence ID" value="NZ_CATXDJ010000004.1"/>
</dbReference>
<dbReference type="AlphaFoldDB" id="A0AAW5JZF0"/>
<evidence type="ECO:0000259" key="3">
    <source>
        <dbReference type="Pfam" id="PF17185"/>
    </source>
</evidence>
<feature type="domain" description="NlpE C-terminal OB" evidence="3">
    <location>
        <begin position="251"/>
        <end position="327"/>
    </location>
</feature>
<name>A0AAW5JZF0_9BACT</name>
<dbReference type="Pfam" id="PF04170">
    <property type="entry name" value="NlpE"/>
    <property type="match status" value="1"/>
</dbReference>
<gene>
    <name evidence="4" type="ORF">NE630_05760</name>
</gene>
<dbReference type="Gene3D" id="2.40.128.270">
    <property type="match status" value="1"/>
</dbReference>
<dbReference type="Pfam" id="PF17185">
    <property type="entry name" value="NlpE_C"/>
    <property type="match status" value="1"/>
</dbReference>
<dbReference type="Gene3D" id="2.40.50.540">
    <property type="match status" value="1"/>
</dbReference>
<protein>
    <submittedName>
        <fullName evidence="4">META domain-containing protein</fullName>
    </submittedName>
</protein>
<keyword evidence="1" id="KW-0732">Signal</keyword>
<comment type="caution">
    <text evidence="4">The sequence shown here is derived from an EMBL/GenBank/DDBJ whole genome shotgun (WGS) entry which is preliminary data.</text>
</comment>
<feature type="signal peptide" evidence="1">
    <location>
        <begin position="1"/>
        <end position="22"/>
    </location>
</feature>
<feature type="chain" id="PRO_5043509867" evidence="1">
    <location>
        <begin position="23"/>
        <end position="452"/>
    </location>
</feature>
<dbReference type="Pfam" id="PF03724">
    <property type="entry name" value="META"/>
    <property type="match status" value="1"/>
</dbReference>
<dbReference type="InterPro" id="IPR053147">
    <property type="entry name" value="Hsp_HslJ-like"/>
</dbReference>
<keyword evidence="5" id="KW-1185">Reference proteome</keyword>
<reference evidence="4 5" key="1">
    <citation type="submission" date="2022-06" db="EMBL/GenBank/DDBJ databases">
        <title>Isolation of gut microbiota from human fecal samples.</title>
        <authorList>
            <person name="Pamer E.G."/>
            <person name="Barat B."/>
            <person name="Waligurski E."/>
            <person name="Medina S."/>
            <person name="Paddock L."/>
            <person name="Mostad J."/>
        </authorList>
    </citation>
    <scope>NUCLEOTIDE SEQUENCE [LARGE SCALE GENOMIC DNA]</scope>
    <source>
        <strain evidence="4 5">DFI.9.90</strain>
    </source>
</reference>